<organism evidence="9 10">
    <name type="scientific">Candidatus Reidiella endopervernicosa</name>
    <dbReference type="NCBI Taxonomy" id="2738883"/>
    <lineage>
        <taxon>Bacteria</taxon>
        <taxon>Pseudomonadati</taxon>
        <taxon>Pseudomonadota</taxon>
        <taxon>Gammaproteobacteria</taxon>
        <taxon>Candidatus Reidiella</taxon>
    </lineage>
</organism>
<evidence type="ECO:0000313" key="9">
    <source>
        <dbReference type="EMBL" id="QKQ27770.1"/>
    </source>
</evidence>
<dbReference type="InterPro" id="IPR050925">
    <property type="entry name" value="Rhomboid_protease_S54"/>
</dbReference>
<accession>A0A6N0HZE9</accession>
<keyword evidence="3 7" id="KW-0812">Transmembrane</keyword>
<dbReference type="EMBL" id="CP054491">
    <property type="protein sequence ID" value="QKQ27770.1"/>
    <property type="molecule type" value="Genomic_DNA"/>
</dbReference>
<keyword evidence="10" id="KW-1185">Reference proteome</keyword>
<evidence type="ECO:0000256" key="6">
    <source>
        <dbReference type="ARBA" id="ARBA00023136"/>
    </source>
</evidence>
<keyword evidence="9" id="KW-0645">Protease</keyword>
<dbReference type="KEGG" id="rev:HUE57_16885"/>
<reference evidence="9 10" key="1">
    <citation type="submission" date="2020-05" db="EMBL/GenBank/DDBJ databases">
        <title>Horizontal transmission and recombination maintain forever young bacterial symbiont genomes.</title>
        <authorList>
            <person name="Russell S.L."/>
            <person name="Pepper-Tunick E."/>
            <person name="Svedberg J."/>
            <person name="Byrne A."/>
            <person name="Ruelas Castillo J."/>
            <person name="Vollmers C."/>
            <person name="Beinart R.A."/>
            <person name="Corbett-Detig R."/>
        </authorList>
    </citation>
    <scope>NUCLEOTIDE SEQUENCE [LARGE SCALE GENOMIC DNA]</scope>
    <source>
        <strain evidence="9">Santa_Monica_outfall</strain>
    </source>
</reference>
<dbReference type="PANTHER" id="PTHR43731">
    <property type="entry name" value="RHOMBOID PROTEASE"/>
    <property type="match status" value="1"/>
</dbReference>
<evidence type="ECO:0000256" key="3">
    <source>
        <dbReference type="ARBA" id="ARBA00022692"/>
    </source>
</evidence>
<comment type="subcellular location">
    <subcellularLocation>
        <location evidence="1">Membrane</location>
        <topology evidence="1">Multi-pass membrane protein</topology>
    </subcellularLocation>
</comment>
<keyword evidence="6 7" id="KW-0472">Membrane</keyword>
<evidence type="ECO:0000313" key="10">
    <source>
        <dbReference type="Proteomes" id="UP000509658"/>
    </source>
</evidence>
<evidence type="ECO:0000256" key="5">
    <source>
        <dbReference type="ARBA" id="ARBA00022989"/>
    </source>
</evidence>
<dbReference type="GO" id="GO:0006508">
    <property type="term" value="P:proteolysis"/>
    <property type="evidence" value="ECO:0007669"/>
    <property type="project" value="UniProtKB-KW"/>
</dbReference>
<keyword evidence="4" id="KW-0378">Hydrolase</keyword>
<dbReference type="Pfam" id="PF01694">
    <property type="entry name" value="Rhomboid"/>
    <property type="match status" value="1"/>
</dbReference>
<evidence type="ECO:0000256" key="2">
    <source>
        <dbReference type="ARBA" id="ARBA00009045"/>
    </source>
</evidence>
<dbReference type="SUPFAM" id="SSF144091">
    <property type="entry name" value="Rhomboid-like"/>
    <property type="match status" value="1"/>
</dbReference>
<dbReference type="GO" id="GO:0004252">
    <property type="term" value="F:serine-type endopeptidase activity"/>
    <property type="evidence" value="ECO:0007669"/>
    <property type="project" value="InterPro"/>
</dbReference>
<feature type="transmembrane region" description="Helical" evidence="7">
    <location>
        <begin position="111"/>
        <end position="131"/>
    </location>
</feature>
<feature type="transmembrane region" description="Helical" evidence="7">
    <location>
        <begin position="20"/>
        <end position="44"/>
    </location>
</feature>
<evidence type="ECO:0000256" key="7">
    <source>
        <dbReference type="SAM" id="Phobius"/>
    </source>
</evidence>
<dbReference type="Gene3D" id="1.20.1540.10">
    <property type="entry name" value="Rhomboid-like"/>
    <property type="match status" value="1"/>
</dbReference>
<proteinExistence type="inferred from homology"/>
<feature type="transmembrane region" description="Helical" evidence="7">
    <location>
        <begin position="56"/>
        <end position="75"/>
    </location>
</feature>
<dbReference type="AlphaFoldDB" id="A0A6N0HZE9"/>
<evidence type="ECO:0000256" key="4">
    <source>
        <dbReference type="ARBA" id="ARBA00022801"/>
    </source>
</evidence>
<protein>
    <submittedName>
        <fullName evidence="9">Rhomboid family intramembrane serine protease</fullName>
    </submittedName>
</protein>
<dbReference type="InterPro" id="IPR035952">
    <property type="entry name" value="Rhomboid-like_sf"/>
</dbReference>
<dbReference type="InterPro" id="IPR022764">
    <property type="entry name" value="Peptidase_S54_rhomboid_dom"/>
</dbReference>
<comment type="similarity">
    <text evidence="2">Belongs to the peptidase S54 family.</text>
</comment>
<dbReference type="PANTHER" id="PTHR43731:SF14">
    <property type="entry name" value="PRESENILIN-ASSOCIATED RHOMBOID-LIKE PROTEIN, MITOCHONDRIAL"/>
    <property type="match status" value="1"/>
</dbReference>
<keyword evidence="5 7" id="KW-1133">Transmembrane helix</keyword>
<sequence>MFIPYHAEVAVERFPTSNLIIMGFTARTYLLVLTGLTQAEFFFLDGINSSLISHGFMHGSLSHLIGNMFYLWLFGNAICSRVNNPSYPAIYILLIIVAGLTHLIYDGDPAIGASGAVNGVMGMYLFLYPASKIKCVWTFRMHLERHSLFPHSG</sequence>
<feature type="transmembrane region" description="Helical" evidence="7">
    <location>
        <begin position="87"/>
        <end position="105"/>
    </location>
</feature>
<name>A0A6N0HZE9_9GAMM</name>
<gene>
    <name evidence="9" type="ORF">HUE57_16885</name>
</gene>
<feature type="domain" description="Peptidase S54 rhomboid" evidence="8">
    <location>
        <begin position="50"/>
        <end position="134"/>
    </location>
</feature>
<evidence type="ECO:0000259" key="8">
    <source>
        <dbReference type="Pfam" id="PF01694"/>
    </source>
</evidence>
<dbReference type="Proteomes" id="UP000509658">
    <property type="component" value="Chromosome"/>
</dbReference>
<dbReference type="GO" id="GO:0016020">
    <property type="term" value="C:membrane"/>
    <property type="evidence" value="ECO:0007669"/>
    <property type="project" value="UniProtKB-SubCell"/>
</dbReference>
<evidence type="ECO:0000256" key="1">
    <source>
        <dbReference type="ARBA" id="ARBA00004141"/>
    </source>
</evidence>